<evidence type="ECO:0000313" key="3">
    <source>
        <dbReference type="EMBL" id="VDN29820.1"/>
    </source>
</evidence>
<dbReference type="InterPro" id="IPR040930">
    <property type="entry name" value="AF-9_AHD"/>
</dbReference>
<feature type="compositionally biased region" description="Polar residues" evidence="1">
    <location>
        <begin position="105"/>
        <end position="142"/>
    </location>
</feature>
<dbReference type="OrthoDB" id="10053467at2759"/>
<accession>A0A183E908</accession>
<evidence type="ECO:0000313" key="5">
    <source>
        <dbReference type="WBParaSite" id="GPUH_0001747101-mRNA-1"/>
    </source>
</evidence>
<keyword evidence="4" id="KW-1185">Reference proteome</keyword>
<feature type="region of interest" description="Disordered" evidence="1">
    <location>
        <begin position="184"/>
        <end position="218"/>
    </location>
</feature>
<proteinExistence type="predicted"/>
<reference evidence="5" key="1">
    <citation type="submission" date="2016-06" db="UniProtKB">
        <authorList>
            <consortium name="WormBaseParasite"/>
        </authorList>
    </citation>
    <scope>IDENTIFICATION</scope>
</reference>
<reference evidence="3 4" key="2">
    <citation type="submission" date="2018-11" db="EMBL/GenBank/DDBJ databases">
        <authorList>
            <consortium name="Pathogen Informatics"/>
        </authorList>
    </citation>
    <scope>NUCLEOTIDE SEQUENCE [LARGE SCALE GENOMIC DNA]</scope>
</reference>
<protein>
    <submittedName>
        <fullName evidence="5">AHD domain-containing protein</fullName>
    </submittedName>
</protein>
<feature type="compositionally biased region" description="Polar residues" evidence="1">
    <location>
        <begin position="185"/>
        <end position="217"/>
    </location>
</feature>
<name>A0A183E908_9BILA</name>
<feature type="region of interest" description="Disordered" evidence="1">
    <location>
        <begin position="39"/>
        <end position="142"/>
    </location>
</feature>
<dbReference type="EMBL" id="UYRT01085197">
    <property type="protein sequence ID" value="VDN29820.1"/>
    <property type="molecule type" value="Genomic_DNA"/>
</dbReference>
<organism evidence="5">
    <name type="scientific">Gongylonema pulchrum</name>
    <dbReference type="NCBI Taxonomy" id="637853"/>
    <lineage>
        <taxon>Eukaryota</taxon>
        <taxon>Metazoa</taxon>
        <taxon>Ecdysozoa</taxon>
        <taxon>Nematoda</taxon>
        <taxon>Chromadorea</taxon>
        <taxon>Rhabditida</taxon>
        <taxon>Spirurina</taxon>
        <taxon>Spiruromorpha</taxon>
        <taxon>Spiruroidea</taxon>
        <taxon>Gongylonematidae</taxon>
        <taxon>Gongylonema</taxon>
    </lineage>
</organism>
<evidence type="ECO:0000256" key="1">
    <source>
        <dbReference type="SAM" id="MobiDB-lite"/>
    </source>
</evidence>
<evidence type="ECO:0000259" key="2">
    <source>
        <dbReference type="Pfam" id="PF17793"/>
    </source>
</evidence>
<evidence type="ECO:0000313" key="4">
    <source>
        <dbReference type="Proteomes" id="UP000271098"/>
    </source>
</evidence>
<dbReference type="Proteomes" id="UP000271098">
    <property type="component" value="Unassembled WGS sequence"/>
</dbReference>
<dbReference type="WBParaSite" id="GPUH_0001747101-mRNA-1">
    <property type="protein sequence ID" value="GPUH_0001747101-mRNA-1"/>
    <property type="gene ID" value="GPUH_0001747101"/>
</dbReference>
<dbReference type="AlphaFoldDB" id="A0A183E908"/>
<feature type="domain" description="AF-9 ANC1 homology" evidence="2">
    <location>
        <begin position="229"/>
        <end position="296"/>
    </location>
</feature>
<sequence>MTLFFFAEKYNEQFVTQTIEIKQPSLPFRELILKYGGAKKEADKKKEKQHRSRKTTTTTTSVPEEPIRKKDRSCSNPPLSKLKIPRSLVENEKRRSKNKKSASSDNLVNLVQKSAPMQTNKVSPPVTEQKTTVLPETKQSASSDNLVNLVQKSAPMHTSKVSPQAIEQKTAVLPEAKQVEIANFEPSTSADSNYSDSDISKTTTMSMDTGNSTTPSAENDAVVEKHYDFEFLIRLQKKLITLDDPSKLCAIGDALLTPASSGVGLPPDVLFSDNNILSFDICKLNSVVIGKLSEICFGNA</sequence>
<gene>
    <name evidence="3" type="ORF">GPUH_LOCUS17449</name>
</gene>
<dbReference type="Pfam" id="PF17793">
    <property type="entry name" value="AHD"/>
    <property type="match status" value="1"/>
</dbReference>